<sequence length="133" mass="13809">MFDPVISNLLAFASFFVTAVLMLAVFFVLYILITPYSEVTLIRAGNEAAAVSLGGAVIGFALPIAVAVAVTHNLYAMIGWGVVAGMVQLLTFSAVRLMMPVINHSIPQGRLASGIFLAALAIGVGILNAGCIV</sequence>
<keyword evidence="4 7" id="KW-0812">Transmembrane</keyword>
<feature type="transmembrane region" description="Helical" evidence="7">
    <location>
        <begin position="12"/>
        <end position="36"/>
    </location>
</feature>
<evidence type="ECO:0000313" key="9">
    <source>
        <dbReference type="Proteomes" id="UP000070186"/>
    </source>
</evidence>
<comment type="similarity">
    <text evidence="2">Belongs to the UPF0719 family.</text>
</comment>
<evidence type="ECO:0000256" key="5">
    <source>
        <dbReference type="ARBA" id="ARBA00022989"/>
    </source>
</evidence>
<evidence type="ECO:0000256" key="3">
    <source>
        <dbReference type="ARBA" id="ARBA00022475"/>
    </source>
</evidence>
<comment type="subcellular location">
    <subcellularLocation>
        <location evidence="1">Cell membrane</location>
        <topology evidence="1">Multi-pass membrane protein</topology>
    </subcellularLocation>
</comment>
<feature type="transmembrane region" description="Helical" evidence="7">
    <location>
        <begin position="48"/>
        <end position="71"/>
    </location>
</feature>
<reference evidence="8 9" key="1">
    <citation type="submission" date="2015-12" db="EMBL/GenBank/DDBJ databases">
        <title>Nitrous oxide reduction kinetics distinguish bacteria harboring typical versus atypical NosZ.</title>
        <authorList>
            <person name="Yoon S."/>
            <person name="Nissen S."/>
            <person name="Park D."/>
            <person name="Sanford R.A."/>
            <person name="Loeffler F.E."/>
        </authorList>
    </citation>
    <scope>NUCLEOTIDE SEQUENCE [LARGE SCALE GENOMIC DNA]</scope>
    <source>
        <strain evidence="8 9">ATCC BAA-841</strain>
    </source>
</reference>
<organism evidence="8 9">
    <name type="scientific">Dechloromonas denitrificans</name>
    <dbReference type="NCBI Taxonomy" id="281362"/>
    <lineage>
        <taxon>Bacteria</taxon>
        <taxon>Pseudomonadati</taxon>
        <taxon>Pseudomonadota</taxon>
        <taxon>Betaproteobacteria</taxon>
        <taxon>Rhodocyclales</taxon>
        <taxon>Azonexaceae</taxon>
        <taxon>Dechloromonas</taxon>
    </lineage>
</organism>
<dbReference type="InterPro" id="IPR007140">
    <property type="entry name" value="DUF350"/>
</dbReference>
<dbReference type="Proteomes" id="UP000070186">
    <property type="component" value="Unassembled WGS sequence"/>
</dbReference>
<evidence type="ECO:0000256" key="4">
    <source>
        <dbReference type="ARBA" id="ARBA00022692"/>
    </source>
</evidence>
<dbReference type="EMBL" id="LODL01000040">
    <property type="protein sequence ID" value="KXB29076.1"/>
    <property type="molecule type" value="Genomic_DNA"/>
</dbReference>
<name>A0A133XDS9_9RHOO</name>
<comment type="caution">
    <text evidence="8">The sequence shown here is derived from an EMBL/GenBank/DDBJ whole genome shotgun (WGS) entry which is preliminary data.</text>
</comment>
<evidence type="ECO:0008006" key="10">
    <source>
        <dbReference type="Google" id="ProtNLM"/>
    </source>
</evidence>
<feature type="transmembrane region" description="Helical" evidence="7">
    <location>
        <begin position="111"/>
        <end position="130"/>
    </location>
</feature>
<evidence type="ECO:0000256" key="2">
    <source>
        <dbReference type="ARBA" id="ARBA00005779"/>
    </source>
</evidence>
<gene>
    <name evidence="8" type="ORF">AT959_19880</name>
</gene>
<keyword evidence="6 7" id="KW-0472">Membrane</keyword>
<dbReference type="STRING" id="281362.AT959_19880"/>
<feature type="transmembrane region" description="Helical" evidence="7">
    <location>
        <begin position="77"/>
        <end position="99"/>
    </location>
</feature>
<proteinExistence type="inferred from homology"/>
<dbReference type="GO" id="GO:0005886">
    <property type="term" value="C:plasma membrane"/>
    <property type="evidence" value="ECO:0007669"/>
    <property type="project" value="UniProtKB-SubCell"/>
</dbReference>
<dbReference type="PANTHER" id="PTHR40043:SF1">
    <property type="entry name" value="UPF0719 INNER MEMBRANE PROTEIN YJFL"/>
    <property type="match status" value="1"/>
</dbReference>
<keyword evidence="3" id="KW-1003">Cell membrane</keyword>
<dbReference type="PANTHER" id="PTHR40043">
    <property type="entry name" value="UPF0719 INNER MEMBRANE PROTEIN YJFL"/>
    <property type="match status" value="1"/>
</dbReference>
<evidence type="ECO:0000313" key="8">
    <source>
        <dbReference type="EMBL" id="KXB29076.1"/>
    </source>
</evidence>
<dbReference type="Pfam" id="PF03994">
    <property type="entry name" value="DUF350"/>
    <property type="match status" value="1"/>
</dbReference>
<dbReference type="RefSeq" id="WP_066887331.1">
    <property type="nucleotide sequence ID" value="NZ_LODL01000040.1"/>
</dbReference>
<keyword evidence="5 7" id="KW-1133">Transmembrane helix</keyword>
<protein>
    <recommendedName>
        <fullName evidence="10">DUF350 domain-containing protein</fullName>
    </recommendedName>
</protein>
<accession>A0A133XDS9</accession>
<keyword evidence="9" id="KW-1185">Reference proteome</keyword>
<evidence type="ECO:0000256" key="1">
    <source>
        <dbReference type="ARBA" id="ARBA00004651"/>
    </source>
</evidence>
<dbReference type="AlphaFoldDB" id="A0A133XDS9"/>
<evidence type="ECO:0000256" key="7">
    <source>
        <dbReference type="SAM" id="Phobius"/>
    </source>
</evidence>
<evidence type="ECO:0000256" key="6">
    <source>
        <dbReference type="ARBA" id="ARBA00023136"/>
    </source>
</evidence>